<reference evidence="11" key="1">
    <citation type="submission" date="2020-10" db="EMBL/GenBank/DDBJ databases">
        <authorList>
            <person name="Gilroy R."/>
        </authorList>
    </citation>
    <scope>NUCLEOTIDE SEQUENCE</scope>
    <source>
        <strain evidence="11">21143</strain>
    </source>
</reference>
<evidence type="ECO:0000256" key="8">
    <source>
        <dbReference type="ARBA" id="ARBA00023157"/>
    </source>
</evidence>
<comment type="caution">
    <text evidence="11">The sequence shown here is derived from an EMBL/GenBank/DDBJ whole genome shotgun (WGS) entry which is preliminary data.</text>
</comment>
<dbReference type="InterPro" id="IPR024361">
    <property type="entry name" value="BACON"/>
</dbReference>
<evidence type="ECO:0000256" key="2">
    <source>
        <dbReference type="ARBA" id="ARBA00022670"/>
    </source>
</evidence>
<dbReference type="AlphaFoldDB" id="A0A9D1GEL9"/>
<evidence type="ECO:0000313" key="11">
    <source>
        <dbReference type="EMBL" id="HIT39692.1"/>
    </source>
</evidence>
<dbReference type="InterPro" id="IPR013783">
    <property type="entry name" value="Ig-like_fold"/>
</dbReference>
<evidence type="ECO:0000256" key="3">
    <source>
        <dbReference type="ARBA" id="ARBA00022723"/>
    </source>
</evidence>
<dbReference type="Proteomes" id="UP000886722">
    <property type="component" value="Unassembled WGS sequence"/>
</dbReference>
<dbReference type="NCBIfam" id="TIGR03952">
    <property type="entry name" value="metzin_BF0631"/>
    <property type="match status" value="1"/>
</dbReference>
<evidence type="ECO:0000256" key="1">
    <source>
        <dbReference type="ARBA" id="ARBA00008721"/>
    </source>
</evidence>
<name>A0A9D1GEL9_9BACT</name>
<dbReference type="GO" id="GO:0006508">
    <property type="term" value="P:proteolysis"/>
    <property type="evidence" value="ECO:0007669"/>
    <property type="project" value="UniProtKB-KW"/>
</dbReference>
<keyword evidence="6" id="KW-0862">Zinc</keyword>
<dbReference type="InterPro" id="IPR024079">
    <property type="entry name" value="MetalloPept_cat_dom_sf"/>
</dbReference>
<dbReference type="InterPro" id="IPR008754">
    <property type="entry name" value="Peptidase_M43"/>
</dbReference>
<evidence type="ECO:0000259" key="10">
    <source>
        <dbReference type="Pfam" id="PF13004"/>
    </source>
</evidence>
<feature type="domain" description="BACON" evidence="10">
    <location>
        <begin position="58"/>
        <end position="113"/>
    </location>
</feature>
<keyword evidence="5" id="KW-0378">Hydrolase</keyword>
<keyword evidence="3" id="KW-0479">Metal-binding</keyword>
<keyword evidence="11" id="KW-0449">Lipoprotein</keyword>
<keyword evidence="4" id="KW-0732">Signal</keyword>
<keyword evidence="7" id="KW-0482">Metalloprotease</keyword>
<gene>
    <name evidence="11" type="ORF">IAD06_06615</name>
</gene>
<evidence type="ECO:0000256" key="6">
    <source>
        <dbReference type="ARBA" id="ARBA00022833"/>
    </source>
</evidence>
<evidence type="ECO:0000256" key="5">
    <source>
        <dbReference type="ARBA" id="ARBA00022801"/>
    </source>
</evidence>
<dbReference type="EMBL" id="DVKT01000051">
    <property type="protein sequence ID" value="HIT39692.1"/>
    <property type="molecule type" value="Genomic_DNA"/>
</dbReference>
<dbReference type="GO" id="GO:0008237">
    <property type="term" value="F:metallopeptidase activity"/>
    <property type="evidence" value="ECO:0007669"/>
    <property type="project" value="UniProtKB-KW"/>
</dbReference>
<proteinExistence type="inferred from homology"/>
<keyword evidence="8" id="KW-1015">Disulfide bond</keyword>
<dbReference type="Gene3D" id="3.40.390.10">
    <property type="entry name" value="Collagenase (Catalytic Domain)"/>
    <property type="match status" value="1"/>
</dbReference>
<dbReference type="InterPro" id="IPR023852">
    <property type="entry name" value="Metalloproteinase_lipop_BF0631"/>
</dbReference>
<feature type="domain" description="Peptidase M43 pregnancy-associated plasma-A" evidence="9">
    <location>
        <begin position="209"/>
        <end position="388"/>
    </location>
</feature>
<reference evidence="11" key="2">
    <citation type="journal article" date="2021" name="PeerJ">
        <title>Extensive microbial diversity within the chicken gut microbiome revealed by metagenomics and culture.</title>
        <authorList>
            <person name="Gilroy R."/>
            <person name="Ravi A."/>
            <person name="Getino M."/>
            <person name="Pursley I."/>
            <person name="Horton D.L."/>
            <person name="Alikhan N.F."/>
            <person name="Baker D."/>
            <person name="Gharbi K."/>
            <person name="Hall N."/>
            <person name="Watson M."/>
            <person name="Adriaenssens E.M."/>
            <person name="Foster-Nyarko E."/>
            <person name="Jarju S."/>
            <person name="Secka A."/>
            <person name="Antonio M."/>
            <person name="Oren A."/>
            <person name="Chaudhuri R.R."/>
            <person name="La Ragione R."/>
            <person name="Hildebrand F."/>
            <person name="Pallen M.J."/>
        </authorList>
    </citation>
    <scope>NUCLEOTIDE SEQUENCE</scope>
    <source>
        <strain evidence="11">21143</strain>
    </source>
</reference>
<accession>A0A9D1GEL9</accession>
<organism evidence="11 12">
    <name type="scientific">Candidatus Caccoplasma intestinavium</name>
    <dbReference type="NCBI Taxonomy" id="2840716"/>
    <lineage>
        <taxon>Bacteria</taxon>
        <taxon>Pseudomonadati</taxon>
        <taxon>Bacteroidota</taxon>
        <taxon>Bacteroidia</taxon>
        <taxon>Bacteroidales</taxon>
        <taxon>Bacteroidaceae</taxon>
        <taxon>Bacteroidaceae incertae sedis</taxon>
        <taxon>Candidatus Caccoplasma</taxon>
    </lineage>
</organism>
<sequence>MKKIFSFGLPFVSCVVAVFFLLPSCGDNEEIVQRKSEKSYSVDEGKNQLVVEIPCRKAWSLSGAAEWCVPTTTEGRGKTSITVNIAPNGAEESRSCTMQAVSEDTRHTITITQYGAETIVLPVVFHVLYNDRNDSLQYVEAGRLADFLEAANLCYAGEYGGAELNVRFTLATDSPDGEKLAVPGVEYLQRDEYEIDCEVFMTDNSGKYAALLWDPNRYINVFMYQFASGETADGVTLGISHFPYTPIDAYLEGTNLTNYPYITLSNLMYPYSISLNSKCAYESYILMTLSHELGHYLGLRHVFSEGDSESVCIDSDYCEDTPSYNREDYLRYMAWAGGNLSPEEYVAVRVLREGCSGEQFVSVNVMDYNYGDQNRFTDDQRSRVRHILRNSPLIPTERNARIQRSMLHDGPIDLPIVTMK</sequence>
<evidence type="ECO:0000256" key="7">
    <source>
        <dbReference type="ARBA" id="ARBA00023049"/>
    </source>
</evidence>
<evidence type="ECO:0000259" key="9">
    <source>
        <dbReference type="Pfam" id="PF05572"/>
    </source>
</evidence>
<dbReference type="PANTHER" id="PTHR47466:SF1">
    <property type="entry name" value="METALLOPROTEASE MEP1 (AFU_ORTHOLOGUE AFUA_1G07730)-RELATED"/>
    <property type="match status" value="1"/>
</dbReference>
<dbReference type="GO" id="GO:0046872">
    <property type="term" value="F:metal ion binding"/>
    <property type="evidence" value="ECO:0007669"/>
    <property type="project" value="UniProtKB-KW"/>
</dbReference>
<dbReference type="Pfam" id="PF13004">
    <property type="entry name" value="BACON"/>
    <property type="match status" value="1"/>
</dbReference>
<dbReference type="PANTHER" id="PTHR47466">
    <property type="match status" value="1"/>
</dbReference>
<dbReference type="CDD" id="cd14948">
    <property type="entry name" value="BACON"/>
    <property type="match status" value="1"/>
</dbReference>
<comment type="similarity">
    <text evidence="1">Belongs to the peptidase M43B family.</text>
</comment>
<evidence type="ECO:0000256" key="4">
    <source>
        <dbReference type="ARBA" id="ARBA00022729"/>
    </source>
</evidence>
<dbReference type="Pfam" id="PF05572">
    <property type="entry name" value="Peptidase_M43"/>
    <property type="match status" value="1"/>
</dbReference>
<dbReference type="Gene3D" id="2.60.40.10">
    <property type="entry name" value="Immunoglobulins"/>
    <property type="match status" value="1"/>
</dbReference>
<protein>
    <submittedName>
        <fullName evidence="11">Zinc-dependent metalloproteinase lipoprotein</fullName>
    </submittedName>
</protein>
<dbReference type="SUPFAM" id="SSF55486">
    <property type="entry name" value="Metalloproteases ('zincins'), catalytic domain"/>
    <property type="match status" value="2"/>
</dbReference>
<keyword evidence="2" id="KW-0645">Protease</keyword>
<evidence type="ECO:0000313" key="12">
    <source>
        <dbReference type="Proteomes" id="UP000886722"/>
    </source>
</evidence>